<dbReference type="PANTHER" id="PTHR13234">
    <property type="entry name" value="GAMMA-INTERFERON INDUCIBLE LYSOSOMAL THIOL REDUCTASE GILT"/>
    <property type="match status" value="1"/>
</dbReference>
<evidence type="ECO:0008006" key="9">
    <source>
        <dbReference type="Google" id="ProtNLM"/>
    </source>
</evidence>
<comment type="subcellular location">
    <subcellularLocation>
        <location evidence="1">Secreted</location>
    </subcellularLocation>
</comment>
<dbReference type="InterPro" id="IPR004911">
    <property type="entry name" value="Interferon-induced_GILT"/>
</dbReference>
<keyword evidence="8" id="KW-1185">Reference proteome</keyword>
<dbReference type="SUPFAM" id="SSF52833">
    <property type="entry name" value="Thioredoxin-like"/>
    <property type="match status" value="1"/>
</dbReference>
<evidence type="ECO:0000256" key="2">
    <source>
        <dbReference type="ARBA" id="ARBA00005679"/>
    </source>
</evidence>
<dbReference type="GO" id="GO:0005576">
    <property type="term" value="C:extracellular region"/>
    <property type="evidence" value="ECO:0007669"/>
    <property type="project" value="UniProtKB-SubCell"/>
</dbReference>
<evidence type="ECO:0000256" key="1">
    <source>
        <dbReference type="ARBA" id="ARBA00004613"/>
    </source>
</evidence>
<dbReference type="PANTHER" id="PTHR13234:SF8">
    <property type="entry name" value="GAMMA-INTERFERON-INDUCIBLE LYSOSOMAL THIOL REDUCTASE"/>
    <property type="match status" value="1"/>
</dbReference>
<dbReference type="EMBL" id="JBJQND010000001">
    <property type="protein sequence ID" value="KAL3892307.1"/>
    <property type="molecule type" value="Genomic_DNA"/>
</dbReference>
<reference evidence="7 8" key="1">
    <citation type="submission" date="2024-11" db="EMBL/GenBank/DDBJ databases">
        <title>Chromosome-level genome assembly of the freshwater bivalve Anodonta woodiana.</title>
        <authorList>
            <person name="Chen X."/>
        </authorList>
    </citation>
    <scope>NUCLEOTIDE SEQUENCE [LARGE SCALE GENOMIC DNA]</scope>
    <source>
        <strain evidence="7">MN2024</strain>
        <tissue evidence="7">Gills</tissue>
    </source>
</reference>
<comment type="similarity">
    <text evidence="2">Belongs to the GILT family.</text>
</comment>
<protein>
    <recommendedName>
        <fullName evidence="9">Gamma-interferon-inducible lysosomal thiol reductase</fullName>
    </recommendedName>
</protein>
<proteinExistence type="inferred from homology"/>
<dbReference type="InterPro" id="IPR036249">
    <property type="entry name" value="Thioredoxin-like_sf"/>
</dbReference>
<name>A0ABD3Y1F2_SINWO</name>
<evidence type="ECO:0000256" key="3">
    <source>
        <dbReference type="ARBA" id="ARBA00022525"/>
    </source>
</evidence>
<dbReference type="AlphaFoldDB" id="A0ABD3Y1F2"/>
<keyword evidence="3" id="KW-0964">Secreted</keyword>
<evidence type="ECO:0000313" key="7">
    <source>
        <dbReference type="EMBL" id="KAL3892307.1"/>
    </source>
</evidence>
<gene>
    <name evidence="7" type="ORF">ACJMK2_004524</name>
</gene>
<feature type="signal peptide" evidence="6">
    <location>
        <begin position="1"/>
        <end position="20"/>
    </location>
</feature>
<sequence length="254" mass="28428">MNGWVFCCILFVAATRSCYGLCQFPPELWCSSPEIIQTCQVSDQCSDWSCVSQADAKPIDVVIYYKSFCRKCSDFIDDHLDLAHKEIGEIMNLRFIPIGNTEERRVGERSKFTCAGGEEQCSLNLLQACAIELVKDMSLQFPLIECMMKTSSSPENIARSCASDVGIDGEEIISCSKGDLGYRLEQLMSTQTYAHRTTEDSYYPLVIVNGGYLYDSNEISEAEFLNTLCQTYKGPFPFGCRMSQSAPTHTCQKA</sequence>
<keyword evidence="4 6" id="KW-0732">Signal</keyword>
<evidence type="ECO:0000256" key="6">
    <source>
        <dbReference type="SAM" id="SignalP"/>
    </source>
</evidence>
<dbReference type="Pfam" id="PF03227">
    <property type="entry name" value="GILT"/>
    <property type="match status" value="1"/>
</dbReference>
<evidence type="ECO:0000256" key="5">
    <source>
        <dbReference type="ARBA" id="ARBA00023180"/>
    </source>
</evidence>
<evidence type="ECO:0000256" key="4">
    <source>
        <dbReference type="ARBA" id="ARBA00022729"/>
    </source>
</evidence>
<organism evidence="7 8">
    <name type="scientific">Sinanodonta woodiana</name>
    <name type="common">Chinese pond mussel</name>
    <name type="synonym">Anodonta woodiana</name>
    <dbReference type="NCBI Taxonomy" id="1069815"/>
    <lineage>
        <taxon>Eukaryota</taxon>
        <taxon>Metazoa</taxon>
        <taxon>Spiralia</taxon>
        <taxon>Lophotrochozoa</taxon>
        <taxon>Mollusca</taxon>
        <taxon>Bivalvia</taxon>
        <taxon>Autobranchia</taxon>
        <taxon>Heteroconchia</taxon>
        <taxon>Palaeoheterodonta</taxon>
        <taxon>Unionida</taxon>
        <taxon>Unionoidea</taxon>
        <taxon>Unionidae</taxon>
        <taxon>Unioninae</taxon>
        <taxon>Sinanodonta</taxon>
    </lineage>
</organism>
<keyword evidence="5" id="KW-0325">Glycoprotein</keyword>
<dbReference type="Proteomes" id="UP001634394">
    <property type="component" value="Unassembled WGS sequence"/>
</dbReference>
<evidence type="ECO:0000313" key="8">
    <source>
        <dbReference type="Proteomes" id="UP001634394"/>
    </source>
</evidence>
<accession>A0ABD3Y1F2</accession>
<comment type="caution">
    <text evidence="7">The sequence shown here is derived from an EMBL/GenBank/DDBJ whole genome shotgun (WGS) entry which is preliminary data.</text>
</comment>
<feature type="chain" id="PRO_5044858941" description="Gamma-interferon-inducible lysosomal thiol reductase" evidence="6">
    <location>
        <begin position="21"/>
        <end position="254"/>
    </location>
</feature>